<accession>A0A7L9FGW0</accession>
<protein>
    <submittedName>
        <fullName evidence="1">Uncharacterized protein</fullName>
    </submittedName>
</protein>
<sequence>MSSESSITRLESYLRELIHQNSQILGLLQSVRDSISGLRKDVQKVDGELLKIDSSINRMRNEVALRLLLTNALDVMLDYAAVKSRLEALTSFRDVIAKKLKEVEEVFVKKYQEIISDYLDAIRDYAAQFARRAQGDFKLLKLALDEREQVRTFYDLAQPEYVDPELLEIVTHEDIKRRIETLKEIREKLAGASTRLEKASGVQKAFKERVSQFLFPVTPPDGTDVTLVLLPVVKVVVEHDSASLEGTTGPLLAWEKPLEINNKLVSFASSYIDNNPVALSQESVHKLKQMLLSLARDPSERRLIEEWEIRV</sequence>
<organism evidence="1 2">
    <name type="scientific">Infirmifilum lucidum</name>
    <dbReference type="NCBI Taxonomy" id="2776706"/>
    <lineage>
        <taxon>Archaea</taxon>
        <taxon>Thermoproteota</taxon>
        <taxon>Thermoprotei</taxon>
        <taxon>Thermofilales</taxon>
        <taxon>Thermofilaceae</taxon>
        <taxon>Infirmifilum</taxon>
    </lineage>
</organism>
<dbReference type="GeneID" id="59148305"/>
<evidence type="ECO:0000313" key="1">
    <source>
        <dbReference type="EMBL" id="QOJ78957.1"/>
    </source>
</evidence>
<dbReference type="AlphaFoldDB" id="A0A7L9FGW0"/>
<reference evidence="1 2" key="1">
    <citation type="submission" date="2020-10" db="EMBL/GenBank/DDBJ databases">
        <title>Thermofilum lucidum 3507LT sp. nov. a novel member of Thermofilaceae family isolated from Chile hot spring, and proposal of description order Thermofilales.</title>
        <authorList>
            <person name="Zayulina K.S."/>
            <person name="Elcheninov A.G."/>
            <person name="Toshchakov S.V."/>
            <person name="Kublanov I.V."/>
        </authorList>
    </citation>
    <scope>NUCLEOTIDE SEQUENCE [LARGE SCALE GENOMIC DNA]</scope>
    <source>
        <strain evidence="1 2">3507LT</strain>
    </source>
</reference>
<dbReference type="RefSeq" id="WP_192818929.1">
    <property type="nucleotide sequence ID" value="NZ_CP062310.1"/>
</dbReference>
<keyword evidence="2" id="KW-1185">Reference proteome</keyword>
<evidence type="ECO:0000313" key="2">
    <source>
        <dbReference type="Proteomes" id="UP000594121"/>
    </source>
</evidence>
<gene>
    <name evidence="1" type="ORF">IG193_00375</name>
</gene>
<name>A0A7L9FGW0_9CREN</name>
<dbReference type="KEGG" id="thel:IG193_00375"/>
<dbReference type="Proteomes" id="UP000594121">
    <property type="component" value="Chromosome"/>
</dbReference>
<dbReference type="InParanoid" id="A0A7L9FGW0"/>
<proteinExistence type="predicted"/>
<dbReference type="EMBL" id="CP062310">
    <property type="protein sequence ID" value="QOJ78957.1"/>
    <property type="molecule type" value="Genomic_DNA"/>
</dbReference>